<accession>I9NK35</accession>
<evidence type="ECO:0000313" key="3">
    <source>
        <dbReference type="EMBL" id="AJQ25664.1"/>
    </source>
</evidence>
<keyword evidence="1" id="KW-0175">Coiled coil</keyword>
<proteinExistence type="predicted"/>
<dbReference type="STRING" id="1192197.JBW_00312"/>
<protein>
    <submittedName>
        <fullName evidence="3">Uncharacterized protein</fullName>
    </submittedName>
</protein>
<reference evidence="4" key="2">
    <citation type="submission" date="2015-02" db="EMBL/GenBank/DDBJ databases">
        <title>Complete Genome Sequence of Pelosinus fermentans JBW45.</title>
        <authorList>
            <person name="De Leon K.B."/>
            <person name="Utturkar S.M."/>
            <person name="Camilleri L.B."/>
            <person name="Arkin A.P."/>
            <person name="Fields M.W."/>
            <person name="Brown S.D."/>
            <person name="Wall J.D."/>
        </authorList>
    </citation>
    <scope>NUCLEOTIDE SEQUENCE [LARGE SCALE GENOMIC DNA]</scope>
    <source>
        <strain evidence="4">JBW45</strain>
    </source>
</reference>
<keyword evidence="2" id="KW-0812">Transmembrane</keyword>
<feature type="coiled-coil region" evidence="1">
    <location>
        <begin position="27"/>
        <end position="73"/>
    </location>
</feature>
<dbReference type="SUPFAM" id="SSF143865">
    <property type="entry name" value="CorA soluble domain-like"/>
    <property type="match status" value="1"/>
</dbReference>
<dbReference type="Proteomes" id="UP000005361">
    <property type="component" value="Chromosome"/>
</dbReference>
<feature type="transmembrane region" description="Helical" evidence="2">
    <location>
        <begin position="6"/>
        <end position="27"/>
    </location>
</feature>
<reference evidence="3 4" key="1">
    <citation type="journal article" date="2015" name="Genome Announc.">
        <title>Complete Genome Sequence of Pelosinus fermentans JBW45, a Member of a Remarkably Competitive Group of Negativicutes in the Firmicutes Phylum.</title>
        <authorList>
            <person name="De Leon K.B."/>
            <person name="Utturkar S.M."/>
            <person name="Camilleri L.B."/>
            <person name="Elias D.A."/>
            <person name="Arkin A.P."/>
            <person name="Fields M.W."/>
            <person name="Brown S.D."/>
            <person name="Wall J.D."/>
        </authorList>
    </citation>
    <scope>NUCLEOTIDE SEQUENCE [LARGE SCALE GENOMIC DNA]</scope>
    <source>
        <strain evidence="3 4">JBW45</strain>
    </source>
</reference>
<sequence>MNCENVNRWIILGLALVLISDVIFLIVEVISQNCDEQEEKKRVEQENRTKDEISELQKEVLALREQLKKQEKLVANLASFVR</sequence>
<evidence type="ECO:0000313" key="4">
    <source>
        <dbReference type="Proteomes" id="UP000005361"/>
    </source>
</evidence>
<keyword evidence="2" id="KW-0472">Membrane</keyword>
<keyword evidence="2" id="KW-1133">Transmembrane helix</keyword>
<organism evidence="3 4">
    <name type="scientific">Pelosinus fermentans JBW45</name>
    <dbReference type="NCBI Taxonomy" id="1192197"/>
    <lineage>
        <taxon>Bacteria</taxon>
        <taxon>Bacillati</taxon>
        <taxon>Bacillota</taxon>
        <taxon>Negativicutes</taxon>
        <taxon>Selenomonadales</taxon>
        <taxon>Sporomusaceae</taxon>
        <taxon>Pelosinus</taxon>
    </lineage>
</organism>
<dbReference type="OrthoDB" id="9931701at2"/>
<evidence type="ECO:0000256" key="1">
    <source>
        <dbReference type="SAM" id="Coils"/>
    </source>
</evidence>
<dbReference type="AlphaFoldDB" id="I9NK35"/>
<dbReference type="KEGG" id="pft:JBW_00312"/>
<dbReference type="EMBL" id="CP010978">
    <property type="protein sequence ID" value="AJQ25664.1"/>
    <property type="molecule type" value="Genomic_DNA"/>
</dbReference>
<dbReference type="InterPro" id="IPR045861">
    <property type="entry name" value="CorA_cytoplasmic_dom"/>
</dbReference>
<dbReference type="HOGENOM" id="CLU_2555257_0_0_9"/>
<name>I9NK35_9FIRM</name>
<dbReference type="Gene3D" id="1.20.58.340">
    <property type="entry name" value="Magnesium transport protein CorA, transmembrane region"/>
    <property type="match status" value="1"/>
</dbReference>
<evidence type="ECO:0000256" key="2">
    <source>
        <dbReference type="SAM" id="Phobius"/>
    </source>
</evidence>
<gene>
    <name evidence="3" type="ORF">JBW_00312</name>
</gene>